<protein>
    <recommendedName>
        <fullName evidence="12">DDE Tnp4 domain-containing protein</fullName>
    </recommendedName>
</protein>
<dbReference type="PANTHER" id="PTHR22930:SF290">
    <property type="entry name" value="OS04G0422900 PROTEIN"/>
    <property type="match status" value="1"/>
</dbReference>
<dbReference type="PANTHER" id="PTHR22930">
    <property type="match status" value="1"/>
</dbReference>
<keyword evidence="11" id="KW-1185">Reference proteome</keyword>
<evidence type="ECO:0000256" key="5">
    <source>
        <dbReference type="ARBA" id="ARBA00022723"/>
    </source>
</evidence>
<gene>
    <name evidence="10" type="ORF">U9M48_012893</name>
</gene>
<comment type="cofactor">
    <cofactor evidence="1">
        <name>a divalent metal cation</name>
        <dbReference type="ChEBI" id="CHEBI:60240"/>
    </cofactor>
</comment>
<keyword evidence="5" id="KW-0479">Metal-binding</keyword>
<proteinExistence type="inferred from homology"/>
<dbReference type="Pfam" id="PF26138">
    <property type="entry name" value="DUF8040"/>
    <property type="match status" value="1"/>
</dbReference>
<dbReference type="Proteomes" id="UP001341281">
    <property type="component" value="Chromosome 03"/>
</dbReference>
<dbReference type="GO" id="GO:0005634">
    <property type="term" value="C:nucleus"/>
    <property type="evidence" value="ECO:0007669"/>
    <property type="project" value="UniProtKB-SubCell"/>
</dbReference>
<dbReference type="GO" id="GO:0016787">
    <property type="term" value="F:hydrolase activity"/>
    <property type="evidence" value="ECO:0007669"/>
    <property type="project" value="UniProtKB-KW"/>
</dbReference>
<evidence type="ECO:0000259" key="8">
    <source>
        <dbReference type="Pfam" id="PF13359"/>
    </source>
</evidence>
<comment type="similarity">
    <text evidence="3">Belongs to the HARBI1 family.</text>
</comment>
<keyword evidence="7" id="KW-0539">Nucleus</keyword>
<comment type="subcellular location">
    <subcellularLocation>
        <location evidence="2">Nucleus</location>
    </subcellularLocation>
</comment>
<evidence type="ECO:0008006" key="12">
    <source>
        <dbReference type="Google" id="ProtNLM"/>
    </source>
</evidence>
<evidence type="ECO:0000256" key="4">
    <source>
        <dbReference type="ARBA" id="ARBA00022722"/>
    </source>
</evidence>
<dbReference type="GO" id="GO:0046872">
    <property type="term" value="F:metal ion binding"/>
    <property type="evidence" value="ECO:0007669"/>
    <property type="project" value="UniProtKB-KW"/>
</dbReference>
<evidence type="ECO:0000256" key="6">
    <source>
        <dbReference type="ARBA" id="ARBA00022801"/>
    </source>
</evidence>
<dbReference type="InterPro" id="IPR045249">
    <property type="entry name" value="HARBI1-like"/>
</dbReference>
<evidence type="ECO:0000256" key="7">
    <source>
        <dbReference type="ARBA" id="ARBA00023242"/>
    </source>
</evidence>
<evidence type="ECO:0000256" key="2">
    <source>
        <dbReference type="ARBA" id="ARBA00004123"/>
    </source>
</evidence>
<keyword evidence="4" id="KW-0540">Nuclease</keyword>
<dbReference type="InterPro" id="IPR027806">
    <property type="entry name" value="HARBI1_dom"/>
</dbReference>
<keyword evidence="6" id="KW-0378">Hydrolase</keyword>
<dbReference type="InterPro" id="IPR058353">
    <property type="entry name" value="DUF8040"/>
</dbReference>
<dbReference type="EMBL" id="CP144747">
    <property type="protein sequence ID" value="WVZ63248.1"/>
    <property type="molecule type" value="Genomic_DNA"/>
</dbReference>
<feature type="domain" description="DUF8040" evidence="9">
    <location>
        <begin position="84"/>
        <end position="177"/>
    </location>
</feature>
<evidence type="ECO:0000259" key="9">
    <source>
        <dbReference type="Pfam" id="PF26138"/>
    </source>
</evidence>
<reference evidence="10 11" key="1">
    <citation type="submission" date="2024-02" db="EMBL/GenBank/DDBJ databases">
        <title>High-quality chromosome-scale genome assembly of Pensacola bahiagrass (Paspalum notatum Flugge var. saurae).</title>
        <authorList>
            <person name="Vega J.M."/>
            <person name="Podio M."/>
            <person name="Orjuela J."/>
            <person name="Siena L.A."/>
            <person name="Pessino S.C."/>
            <person name="Combes M.C."/>
            <person name="Mariac C."/>
            <person name="Albertini E."/>
            <person name="Pupilli F."/>
            <person name="Ortiz J.P.A."/>
            <person name="Leblanc O."/>
        </authorList>
    </citation>
    <scope>NUCLEOTIDE SEQUENCE [LARGE SCALE GENOMIC DNA]</scope>
    <source>
        <strain evidence="10">R1</strain>
        <tissue evidence="10">Leaf</tissue>
    </source>
</reference>
<evidence type="ECO:0000313" key="11">
    <source>
        <dbReference type="Proteomes" id="UP001341281"/>
    </source>
</evidence>
<dbReference type="GO" id="GO:0004518">
    <property type="term" value="F:nuclease activity"/>
    <property type="evidence" value="ECO:0007669"/>
    <property type="project" value="UniProtKB-KW"/>
</dbReference>
<feature type="domain" description="DDE Tnp4" evidence="8">
    <location>
        <begin position="215"/>
        <end position="374"/>
    </location>
</feature>
<evidence type="ECO:0000313" key="10">
    <source>
        <dbReference type="EMBL" id="WVZ63248.1"/>
    </source>
</evidence>
<evidence type="ECO:0000256" key="3">
    <source>
        <dbReference type="ARBA" id="ARBA00006958"/>
    </source>
</evidence>
<dbReference type="AlphaFoldDB" id="A0AAQ3SYE4"/>
<accession>A0AAQ3SYE4</accession>
<evidence type="ECO:0000256" key="1">
    <source>
        <dbReference type="ARBA" id="ARBA00001968"/>
    </source>
</evidence>
<organism evidence="10 11">
    <name type="scientific">Paspalum notatum var. saurae</name>
    <dbReference type="NCBI Taxonomy" id="547442"/>
    <lineage>
        <taxon>Eukaryota</taxon>
        <taxon>Viridiplantae</taxon>
        <taxon>Streptophyta</taxon>
        <taxon>Embryophyta</taxon>
        <taxon>Tracheophyta</taxon>
        <taxon>Spermatophyta</taxon>
        <taxon>Magnoliopsida</taxon>
        <taxon>Liliopsida</taxon>
        <taxon>Poales</taxon>
        <taxon>Poaceae</taxon>
        <taxon>PACMAD clade</taxon>
        <taxon>Panicoideae</taxon>
        <taxon>Andropogonodae</taxon>
        <taxon>Paspaleae</taxon>
        <taxon>Paspalinae</taxon>
        <taxon>Paspalum</taxon>
    </lineage>
</organism>
<sequence length="377" mass="43491">MSAQAGGVILFLHRFELERTNPHCLGTLYHYQKVFSSPINMGVSDHTRKRRDDEDDDMMLFIFPALHLLGRGASGRIEKKRRHTSKLTGEEHVRVLLEGHVKNCRVAFRMEPEIFTSLANYLRREGLVRDTKIKVEEKLALFLYMLSHNASFEDLKEKFGHSGDTYHHHMKHFFNLVIPELSERFLKPPDPNQVHLKIKRDSRFFPYFKNCIGAIDGTHIPISISSDKATPFQNRKGTLSQNVMVACDFDLNITFISTGWEGSATDARVLRSAMNNGFHVPSGKFYLVDGRYANTPSFLAPYRGVCYHLREYGAGHRRPQNYKELFNHRHAVLRNHVERTLGVLKKRFPILKVATFHNINNQVKIPVAASIFHNIIR</sequence>
<dbReference type="Pfam" id="PF13359">
    <property type="entry name" value="DDE_Tnp_4"/>
    <property type="match status" value="1"/>
</dbReference>
<name>A0AAQ3SYE4_PASNO</name>